<dbReference type="AlphaFoldDB" id="A0A2J5HCR2"/>
<evidence type="ECO:0000313" key="3">
    <source>
        <dbReference type="Proteomes" id="UP000235023"/>
    </source>
</evidence>
<dbReference type="Proteomes" id="UP000235023">
    <property type="component" value="Unassembled WGS sequence"/>
</dbReference>
<feature type="compositionally biased region" description="Polar residues" evidence="1">
    <location>
        <begin position="178"/>
        <end position="189"/>
    </location>
</feature>
<gene>
    <name evidence="2" type="ORF">BDW42DRAFT_189701</name>
</gene>
<feature type="compositionally biased region" description="Basic and acidic residues" evidence="1">
    <location>
        <begin position="1"/>
        <end position="16"/>
    </location>
</feature>
<feature type="compositionally biased region" description="Low complexity" evidence="1">
    <location>
        <begin position="93"/>
        <end position="114"/>
    </location>
</feature>
<feature type="compositionally biased region" description="Low complexity" evidence="1">
    <location>
        <begin position="232"/>
        <end position="242"/>
    </location>
</feature>
<evidence type="ECO:0000256" key="1">
    <source>
        <dbReference type="SAM" id="MobiDB-lite"/>
    </source>
</evidence>
<dbReference type="OrthoDB" id="5552418at2759"/>
<proteinExistence type="predicted"/>
<evidence type="ECO:0000313" key="2">
    <source>
        <dbReference type="EMBL" id="PLN74508.1"/>
    </source>
</evidence>
<accession>A0A2J5HCR2</accession>
<keyword evidence="3" id="KW-1185">Reference proteome</keyword>
<protein>
    <submittedName>
        <fullName evidence="2">Uncharacterized protein</fullName>
    </submittedName>
</protein>
<dbReference type="EMBL" id="KZ559713">
    <property type="protein sequence ID" value="PLN74508.1"/>
    <property type="molecule type" value="Genomic_DNA"/>
</dbReference>
<organism evidence="2 3">
    <name type="scientific">Aspergillus taichungensis</name>
    <dbReference type="NCBI Taxonomy" id="482145"/>
    <lineage>
        <taxon>Eukaryota</taxon>
        <taxon>Fungi</taxon>
        <taxon>Dikarya</taxon>
        <taxon>Ascomycota</taxon>
        <taxon>Pezizomycotina</taxon>
        <taxon>Eurotiomycetes</taxon>
        <taxon>Eurotiomycetidae</taxon>
        <taxon>Eurotiales</taxon>
        <taxon>Aspergillaceae</taxon>
        <taxon>Aspergillus</taxon>
        <taxon>Aspergillus subgen. Circumdati</taxon>
    </lineage>
</organism>
<feature type="compositionally biased region" description="Pro residues" evidence="1">
    <location>
        <begin position="222"/>
        <end position="231"/>
    </location>
</feature>
<sequence length="421" mass="45970">MDGDTRRMKHNDDSRFPARSSMSRRGRSGHPGGPGAAERFRQSALQPARGDPASLSHAAARPRLSSYMDYDYPDSAFPGPSLQGGGDLPQFPPALRDPQRQPQAQQPQQMSFPPYESDMVYHIPQQGSAQGPYEVVPPYPGRPSAAMDALTGQFGVPQYFPSNEPTGPGVPPGVASPYLTSPLHSSYNPSGPIGRSTASQPFPTTMAEINPMASGGSSSTLQPPPPPPQHRPPTAQQPSIPILEPPPPDASDQSNLNEAYAQFQQALRETFDHTRAGRLVEASRSLLEISEWLVTNAPGLDRIVGILRDDQVLYADRLQLWNDFNICWLAICQKQKDLVQEMLQSGRRPPHVSLLSGDTLESLGNELIQLCDRIESHGLVDYQMGIWEEEILSVLEQCLDLMENQTGMLHTHTTTASATAA</sequence>
<reference evidence="3" key="1">
    <citation type="submission" date="2017-12" db="EMBL/GenBank/DDBJ databases">
        <authorList>
            <consortium name="DOE Joint Genome Institute"/>
            <person name="Mondo S.J."/>
            <person name="Kjaerbolling I."/>
            <person name="Vesth T.C."/>
            <person name="Frisvad J.C."/>
            <person name="Nybo J.L."/>
            <person name="Theobald S."/>
            <person name="Kuo A."/>
            <person name="Bowyer P."/>
            <person name="Matsuda Y."/>
            <person name="Lyhne E.K."/>
            <person name="Kogle M.E."/>
            <person name="Clum A."/>
            <person name="Lipzen A."/>
            <person name="Salamov A."/>
            <person name="Ngan C.Y."/>
            <person name="Daum C."/>
            <person name="Chiniquy J."/>
            <person name="Barry K."/>
            <person name="LaButti K."/>
            <person name="Haridas S."/>
            <person name="Simmons B.A."/>
            <person name="Magnuson J.K."/>
            <person name="Mortensen U.H."/>
            <person name="Larsen T.O."/>
            <person name="Grigoriev I.V."/>
            <person name="Baker S.E."/>
            <person name="Andersen M.R."/>
            <person name="Nordberg H.P."/>
            <person name="Cantor M.N."/>
            <person name="Hua S.X."/>
        </authorList>
    </citation>
    <scope>NUCLEOTIDE SEQUENCE [LARGE SCALE GENOMIC DNA]</scope>
    <source>
        <strain evidence="3">IBT 19404</strain>
    </source>
</reference>
<name>A0A2J5HCR2_9EURO</name>
<feature type="region of interest" description="Disordered" evidence="1">
    <location>
        <begin position="1"/>
        <end position="254"/>
    </location>
</feature>